<sequence>MSDETNPSGMTVAEDDTLPMGVEVSKVDLLATVVDAEWKRPAGHVRTEGAPAEAYWCEHQGCRLRFERTGRIWQGFLDMLDAGETLETGASENIGKVARELKKLVEQCRVS</sequence>
<proteinExistence type="predicted"/>
<gene>
    <name evidence="1" type="ORF">FIV42_24970</name>
</gene>
<dbReference type="RefSeq" id="WP_141200330.1">
    <property type="nucleotide sequence ID" value="NZ_CP041186.1"/>
</dbReference>
<dbReference type="AlphaFoldDB" id="A0A4Y6PZX5"/>
<accession>A0A5B8YE42</accession>
<evidence type="ECO:0000313" key="2">
    <source>
        <dbReference type="Proteomes" id="UP000315995"/>
    </source>
</evidence>
<organism evidence="1 2">
    <name type="scientific">Persicimonas caeni</name>
    <dbReference type="NCBI Taxonomy" id="2292766"/>
    <lineage>
        <taxon>Bacteria</taxon>
        <taxon>Deltaproteobacteria</taxon>
        <taxon>Bradymonadales</taxon>
        <taxon>Bradymonadaceae</taxon>
        <taxon>Persicimonas</taxon>
    </lineage>
</organism>
<dbReference type="Proteomes" id="UP000315995">
    <property type="component" value="Chromosome"/>
</dbReference>
<keyword evidence="2" id="KW-1185">Reference proteome</keyword>
<dbReference type="EMBL" id="CP041186">
    <property type="protein sequence ID" value="QDG53876.1"/>
    <property type="molecule type" value="Genomic_DNA"/>
</dbReference>
<evidence type="ECO:0000313" key="1">
    <source>
        <dbReference type="EMBL" id="QDG53876.1"/>
    </source>
</evidence>
<accession>A0A4Y6PZX5</accession>
<name>A0A4Y6PZX5_PERCE</name>
<protein>
    <submittedName>
        <fullName evidence="1">Uncharacterized protein</fullName>
    </submittedName>
</protein>
<reference evidence="1 2" key="1">
    <citation type="submission" date="2019-06" db="EMBL/GenBank/DDBJ databases">
        <title>Persicimonas caeni gen. nov., sp. nov., a predatory bacterium isolated from solar saltern.</title>
        <authorList>
            <person name="Wang S."/>
        </authorList>
    </citation>
    <scope>NUCLEOTIDE SEQUENCE [LARGE SCALE GENOMIC DNA]</scope>
    <source>
        <strain evidence="1 2">YN101</strain>
    </source>
</reference>